<sequence length="275" mass="31426">MKLHIFFSILNVYHVYSRFCSDSKKGVCEVDDLGGWCYHNITSNEYNCDEQNFCGNKENLKGRTNFGGCYKSGDSEESSECCCNKGELCNLAMMVAQREGNNDLQKCYFAKEKSDEETIVYKECVEPYCLIFMEKDMIGGLSRVFHGCESKSMYKYKTLKDNNEADGNSSDWKEFESIAQNPRCIEMLNYVEENENGTKIACIDANFMDNGVEKKSKYCCCKGSDFCNENISWSYPTISLQVPIHDRNSSFKLLITSSSFVFTLIAFIQGCYLNK</sequence>
<dbReference type="Proteomes" id="UP000046392">
    <property type="component" value="Unplaced"/>
</dbReference>
<dbReference type="WBParaSite" id="SPAL_0001032600.1">
    <property type="protein sequence ID" value="SPAL_0001032600.1"/>
    <property type="gene ID" value="SPAL_0001032600"/>
</dbReference>
<accession>A0A0N5BWY7</accession>
<keyword evidence="2" id="KW-1185">Reference proteome</keyword>
<keyword evidence="1" id="KW-0732">Signal</keyword>
<dbReference type="AlphaFoldDB" id="A0A0N5BWY7"/>
<reference evidence="3" key="1">
    <citation type="submission" date="2017-02" db="UniProtKB">
        <authorList>
            <consortium name="WormBaseParasite"/>
        </authorList>
    </citation>
    <scope>IDENTIFICATION</scope>
</reference>
<protein>
    <submittedName>
        <fullName evidence="3">Activin_recp domain-containing protein</fullName>
    </submittedName>
</protein>
<feature type="chain" id="PRO_5005894966" evidence="1">
    <location>
        <begin position="18"/>
        <end position="275"/>
    </location>
</feature>
<feature type="signal peptide" evidence="1">
    <location>
        <begin position="1"/>
        <end position="17"/>
    </location>
</feature>
<evidence type="ECO:0000313" key="3">
    <source>
        <dbReference type="WBParaSite" id="SPAL_0001032600.1"/>
    </source>
</evidence>
<evidence type="ECO:0000313" key="2">
    <source>
        <dbReference type="Proteomes" id="UP000046392"/>
    </source>
</evidence>
<proteinExistence type="predicted"/>
<evidence type="ECO:0000256" key="1">
    <source>
        <dbReference type="SAM" id="SignalP"/>
    </source>
</evidence>
<organism evidence="2 3">
    <name type="scientific">Strongyloides papillosus</name>
    <name type="common">Intestinal threadworm</name>
    <dbReference type="NCBI Taxonomy" id="174720"/>
    <lineage>
        <taxon>Eukaryota</taxon>
        <taxon>Metazoa</taxon>
        <taxon>Ecdysozoa</taxon>
        <taxon>Nematoda</taxon>
        <taxon>Chromadorea</taxon>
        <taxon>Rhabditida</taxon>
        <taxon>Tylenchina</taxon>
        <taxon>Panagrolaimomorpha</taxon>
        <taxon>Strongyloidoidea</taxon>
        <taxon>Strongyloididae</taxon>
        <taxon>Strongyloides</taxon>
    </lineage>
</organism>
<name>A0A0N5BWY7_STREA</name>